<feature type="coiled-coil region" evidence="3">
    <location>
        <begin position="8"/>
        <end position="42"/>
    </location>
</feature>
<reference evidence="5 6" key="1">
    <citation type="submission" date="2024-05" db="EMBL/GenBank/DDBJ databases">
        <title>Genetic variation in Jamaican populations of the coffee berry borer (Hypothenemus hampei).</title>
        <authorList>
            <person name="Errbii M."/>
            <person name="Myrie A."/>
        </authorList>
    </citation>
    <scope>NUCLEOTIDE SEQUENCE [LARGE SCALE GENOMIC DNA]</scope>
    <source>
        <strain evidence="5">JA-Hopewell-2020-01-JO</strain>
        <tissue evidence="5">Whole body</tissue>
    </source>
</reference>
<dbReference type="InterPro" id="IPR040372">
    <property type="entry name" value="YaeB-like"/>
</dbReference>
<dbReference type="InterPro" id="IPR036413">
    <property type="entry name" value="YaeB-like_sf"/>
</dbReference>
<evidence type="ECO:0000259" key="4">
    <source>
        <dbReference type="PROSITE" id="PS51668"/>
    </source>
</evidence>
<dbReference type="CDD" id="cd09281">
    <property type="entry name" value="UPF0066"/>
    <property type="match status" value="1"/>
</dbReference>
<gene>
    <name evidence="5" type="ORF">ABEB36_006479</name>
</gene>
<dbReference type="EMBL" id="JBDJPC010000005">
    <property type="protein sequence ID" value="KAL1501087.1"/>
    <property type="molecule type" value="Genomic_DNA"/>
</dbReference>
<feature type="domain" description="TsaA-like" evidence="4">
    <location>
        <begin position="71"/>
        <end position="209"/>
    </location>
</feature>
<dbReference type="Proteomes" id="UP001566132">
    <property type="component" value="Unassembled WGS sequence"/>
</dbReference>
<dbReference type="InterPro" id="IPR036414">
    <property type="entry name" value="YaeB_N_sf"/>
</dbReference>
<accession>A0ABD1ESX5</accession>
<dbReference type="NCBIfam" id="TIGR00104">
    <property type="entry name" value="tRNA_TsaA"/>
    <property type="match status" value="1"/>
</dbReference>
<evidence type="ECO:0000256" key="2">
    <source>
        <dbReference type="ARBA" id="ARBA00033753"/>
    </source>
</evidence>
<dbReference type="AlphaFoldDB" id="A0ABD1ESX5"/>
<dbReference type="Gene3D" id="3.30.2310.10">
    <property type="entry name" value="YaeB-like"/>
    <property type="match status" value="1"/>
</dbReference>
<sequence>MIPVNKQIAKLEEELGCARNEIANLRKQLNQLKHLHKKEMATITKTLDNFQWKNRSNEETTPKNSQSSLNFKPIGVITSQFSRIKGTPRQPTITEETTVATVTLDKQIFTNPQHALQDLDQFSHMWIIFVFHEHKNPRWGKIAPPRLNGLRTGVFASRAPHRPCPIGLSLVRIKEIVENAIHFYGVDMVDGTPVLDIKPYIPHYDRIDEDVRIASWISDAPVHQVKVHFTEGAIQQLKEWDLNLVEQRLDMITKVLQEDPRSVFLRNKWSGTPYKLKIENLCLESCFNDHNHSVTVTKITKDQHENF</sequence>
<evidence type="ECO:0000313" key="5">
    <source>
        <dbReference type="EMBL" id="KAL1501087.1"/>
    </source>
</evidence>
<keyword evidence="3" id="KW-0175">Coiled coil</keyword>
<dbReference type="Gene3D" id="2.40.30.70">
    <property type="entry name" value="YaeB-like"/>
    <property type="match status" value="1"/>
</dbReference>
<protein>
    <recommendedName>
        <fullName evidence="4">TsaA-like domain-containing protein</fullName>
    </recommendedName>
</protein>
<proteinExistence type="inferred from homology"/>
<dbReference type="PROSITE" id="PS51668">
    <property type="entry name" value="TSAA_2"/>
    <property type="match status" value="1"/>
</dbReference>
<organism evidence="5 6">
    <name type="scientific">Hypothenemus hampei</name>
    <name type="common">Coffee berry borer</name>
    <dbReference type="NCBI Taxonomy" id="57062"/>
    <lineage>
        <taxon>Eukaryota</taxon>
        <taxon>Metazoa</taxon>
        <taxon>Ecdysozoa</taxon>
        <taxon>Arthropoda</taxon>
        <taxon>Hexapoda</taxon>
        <taxon>Insecta</taxon>
        <taxon>Pterygota</taxon>
        <taxon>Neoptera</taxon>
        <taxon>Endopterygota</taxon>
        <taxon>Coleoptera</taxon>
        <taxon>Polyphaga</taxon>
        <taxon>Cucujiformia</taxon>
        <taxon>Curculionidae</taxon>
        <taxon>Scolytinae</taxon>
        <taxon>Hypothenemus</taxon>
    </lineage>
</organism>
<evidence type="ECO:0000256" key="1">
    <source>
        <dbReference type="ARBA" id="ARBA00022691"/>
    </source>
</evidence>
<dbReference type="SUPFAM" id="SSF118196">
    <property type="entry name" value="YaeB-like"/>
    <property type="match status" value="1"/>
</dbReference>
<comment type="caution">
    <text evidence="5">The sequence shown here is derived from an EMBL/GenBank/DDBJ whole genome shotgun (WGS) entry which is preliminary data.</text>
</comment>
<comment type="similarity">
    <text evidence="2">Belongs to the tRNA methyltransferase O family.</text>
</comment>
<keyword evidence="6" id="KW-1185">Reference proteome</keyword>
<evidence type="ECO:0000313" key="6">
    <source>
        <dbReference type="Proteomes" id="UP001566132"/>
    </source>
</evidence>
<keyword evidence="1" id="KW-0949">S-adenosyl-L-methionine</keyword>
<dbReference type="PANTHER" id="PTHR12818:SF0">
    <property type="entry name" value="TRNA (ADENINE(37)-N6)-METHYLTRANSFERASE"/>
    <property type="match status" value="1"/>
</dbReference>
<name>A0ABD1ESX5_HYPHA</name>
<dbReference type="Pfam" id="PF01980">
    <property type="entry name" value="TrmO_N"/>
    <property type="match status" value="1"/>
</dbReference>
<dbReference type="PANTHER" id="PTHR12818">
    <property type="entry name" value="TRNA (ADENINE(37)-N6)-METHYLTRANSFERASE"/>
    <property type="match status" value="1"/>
</dbReference>
<evidence type="ECO:0000256" key="3">
    <source>
        <dbReference type="SAM" id="Coils"/>
    </source>
</evidence>
<dbReference type="InterPro" id="IPR023370">
    <property type="entry name" value="TrmO-like_N"/>
</dbReference>